<dbReference type="OrthoDB" id="1651736at2"/>
<dbReference type="PANTHER" id="PTHR35024:SF4">
    <property type="entry name" value="POLYMER-FORMING CYTOSKELETAL PROTEIN"/>
    <property type="match status" value="1"/>
</dbReference>
<dbReference type="EMBL" id="RJVG01000002">
    <property type="protein sequence ID" value="ROR30801.1"/>
    <property type="molecule type" value="Genomic_DNA"/>
</dbReference>
<dbReference type="Pfam" id="PF04519">
    <property type="entry name" value="Bactofilin"/>
    <property type="match status" value="1"/>
</dbReference>
<evidence type="ECO:0000313" key="3">
    <source>
        <dbReference type="Proteomes" id="UP000273083"/>
    </source>
</evidence>
<dbReference type="PANTHER" id="PTHR35024">
    <property type="entry name" value="HYPOTHETICAL CYTOSOLIC PROTEIN"/>
    <property type="match status" value="1"/>
</dbReference>
<reference evidence="2 3" key="1">
    <citation type="submission" date="2018-11" db="EMBL/GenBank/DDBJ databases">
        <title>Genomic Encyclopedia of Type Strains, Phase IV (KMG-IV): sequencing the most valuable type-strain genomes for metagenomic binning, comparative biology and taxonomic classification.</title>
        <authorList>
            <person name="Goeker M."/>
        </authorList>
    </citation>
    <scope>NUCLEOTIDE SEQUENCE [LARGE SCALE GENOMIC DNA]</scope>
    <source>
        <strain evidence="2 3">DSM 26537</strain>
    </source>
</reference>
<dbReference type="InterPro" id="IPR007607">
    <property type="entry name" value="BacA/B"/>
</dbReference>
<evidence type="ECO:0000313" key="2">
    <source>
        <dbReference type="EMBL" id="ROR30801.1"/>
    </source>
</evidence>
<organism evidence="2 3">
    <name type="scientific">Mobilisporobacter senegalensis</name>
    <dbReference type="NCBI Taxonomy" id="1329262"/>
    <lineage>
        <taxon>Bacteria</taxon>
        <taxon>Bacillati</taxon>
        <taxon>Bacillota</taxon>
        <taxon>Clostridia</taxon>
        <taxon>Lachnospirales</taxon>
        <taxon>Lachnospiraceae</taxon>
        <taxon>Mobilisporobacter</taxon>
    </lineage>
</organism>
<keyword evidence="3" id="KW-1185">Reference proteome</keyword>
<proteinExistence type="inferred from homology"/>
<evidence type="ECO:0000256" key="1">
    <source>
        <dbReference type="ARBA" id="ARBA00044755"/>
    </source>
</evidence>
<accession>A0A3N1XX66</accession>
<comment type="caution">
    <text evidence="2">The sequence shown here is derived from an EMBL/GenBank/DDBJ whole genome shotgun (WGS) entry which is preliminary data.</text>
</comment>
<dbReference type="Proteomes" id="UP000273083">
    <property type="component" value="Unassembled WGS sequence"/>
</dbReference>
<comment type="similarity">
    <text evidence="1">Belongs to the bactofilin family.</text>
</comment>
<gene>
    <name evidence="2" type="ORF">EDD66_102456</name>
</gene>
<sequence>MSLFKDFKDDLSQAVNELLPEGGSEDSYNDDEMVNTLEEVQNVETEVEKEDEEESFNDDVDQEFLKELFNEEYDSEDDSLSDETLTETLSREENEVPEEITFEETLNDPEDKENKVKNEVTVITKGTIIEGSITSDGSLEVMGTIHGDIDCLGKLSIIGEVTGNAMASEVYVNTKRLEGSINSEGSVKISDGTVVIGDITASSGVIAGAVKGEIDINGPIVVDSKAIIKGNINAKSVQINNGAIIDGFCSLSYSDVDIESVFDK</sequence>
<protein>
    <submittedName>
        <fullName evidence="2">Polymer-forming protein</fullName>
    </submittedName>
</protein>
<name>A0A3N1XX66_9FIRM</name>
<dbReference type="RefSeq" id="WP_123608481.1">
    <property type="nucleotide sequence ID" value="NZ_RJVG01000002.1"/>
</dbReference>
<dbReference type="AlphaFoldDB" id="A0A3N1XX66"/>